<dbReference type="Gene3D" id="1.10.510.10">
    <property type="entry name" value="Transferase(Phosphotransferase) domain 1"/>
    <property type="match status" value="2"/>
</dbReference>
<keyword evidence="10" id="KW-0812">Transmembrane</keyword>
<comment type="catalytic activity">
    <reaction evidence="22">
        <text>L-seryl-[protein] + ATP = O-phospho-L-seryl-[protein] + ADP + H(+)</text>
        <dbReference type="Rhea" id="RHEA:17989"/>
        <dbReference type="Rhea" id="RHEA-COMP:9863"/>
        <dbReference type="Rhea" id="RHEA-COMP:11604"/>
        <dbReference type="ChEBI" id="CHEBI:15378"/>
        <dbReference type="ChEBI" id="CHEBI:29999"/>
        <dbReference type="ChEBI" id="CHEBI:30616"/>
        <dbReference type="ChEBI" id="CHEBI:83421"/>
        <dbReference type="ChEBI" id="CHEBI:456216"/>
        <dbReference type="EC" id="2.7.11.1"/>
    </reaction>
</comment>
<dbReference type="PANTHER" id="PTHR45647:SF121">
    <property type="entry name" value="(RAPE) HYPOTHETICAL PROTEIN"/>
    <property type="match status" value="1"/>
</dbReference>
<dbReference type="PROSITE" id="PS00108">
    <property type="entry name" value="PROTEIN_KINASE_ST"/>
    <property type="match status" value="2"/>
</dbReference>
<comment type="subcellular location">
    <subcellularLocation>
        <location evidence="3">Cell membrane</location>
        <topology evidence="3">Single-pass membrane protein</topology>
    </subcellularLocation>
</comment>
<dbReference type="InterPro" id="IPR011009">
    <property type="entry name" value="Kinase-like_dom_sf"/>
</dbReference>
<dbReference type="InterPro" id="IPR006016">
    <property type="entry name" value="UspA"/>
</dbReference>
<dbReference type="EMBL" id="CAKOAT010059599">
    <property type="protein sequence ID" value="CAH8304233.1"/>
    <property type="molecule type" value="Genomic_DNA"/>
</dbReference>
<keyword evidence="28" id="KW-1185">Reference proteome</keyword>
<dbReference type="Pfam" id="PF04564">
    <property type="entry name" value="U-box"/>
    <property type="match status" value="1"/>
</dbReference>
<dbReference type="GO" id="GO:0005886">
    <property type="term" value="C:plasma membrane"/>
    <property type="evidence" value="ECO:0007669"/>
    <property type="project" value="UniProtKB-SubCell"/>
</dbReference>
<dbReference type="InterPro" id="IPR001245">
    <property type="entry name" value="Ser-Thr/Tyr_kinase_cat_dom"/>
</dbReference>
<reference evidence="27 28" key="1">
    <citation type="submission" date="2022-03" db="EMBL/GenBank/DDBJ databases">
        <authorList>
            <person name="Macdonald S."/>
            <person name="Ahmed S."/>
            <person name="Newling K."/>
        </authorList>
    </citation>
    <scope>NUCLEOTIDE SEQUENCE [LARGE SCALE GENOMIC DNA]</scope>
</reference>
<evidence type="ECO:0000256" key="19">
    <source>
        <dbReference type="ARBA" id="ARBA00023170"/>
    </source>
</evidence>
<evidence type="ECO:0000256" key="18">
    <source>
        <dbReference type="ARBA" id="ARBA00023136"/>
    </source>
</evidence>
<evidence type="ECO:0000256" key="9">
    <source>
        <dbReference type="ARBA" id="ARBA00022679"/>
    </source>
</evidence>
<keyword evidence="9" id="KW-0808">Transferase</keyword>
<evidence type="ECO:0000256" key="17">
    <source>
        <dbReference type="ARBA" id="ARBA00022989"/>
    </source>
</evidence>
<keyword evidence="13" id="KW-0547">Nucleotide-binding</keyword>
<evidence type="ECO:0000256" key="21">
    <source>
        <dbReference type="ARBA" id="ARBA00047899"/>
    </source>
</evidence>
<dbReference type="CDD" id="cd16655">
    <property type="entry name" value="RING-Ubox_WDSUB1-like"/>
    <property type="match status" value="1"/>
</dbReference>
<comment type="pathway">
    <text evidence="4">Protein modification; protein ubiquitination.</text>
</comment>
<dbReference type="Gene3D" id="3.40.50.620">
    <property type="entry name" value="HUPs"/>
    <property type="match status" value="1"/>
</dbReference>
<feature type="compositionally biased region" description="Basic and acidic residues" evidence="24">
    <location>
        <begin position="251"/>
        <end position="265"/>
    </location>
</feature>
<comment type="caution">
    <text evidence="27">The sequence shown here is derived from an EMBL/GenBank/DDBJ whole genome shotgun (WGS) entry which is preliminary data.</text>
</comment>
<dbReference type="SUPFAM" id="SSF56112">
    <property type="entry name" value="Protein kinase-like (PK-like)"/>
    <property type="match status" value="2"/>
</dbReference>
<evidence type="ECO:0008006" key="29">
    <source>
        <dbReference type="Google" id="ProtNLM"/>
    </source>
</evidence>
<evidence type="ECO:0000256" key="1">
    <source>
        <dbReference type="ARBA" id="ARBA00000900"/>
    </source>
</evidence>
<dbReference type="GO" id="GO:0004674">
    <property type="term" value="F:protein serine/threonine kinase activity"/>
    <property type="evidence" value="ECO:0007669"/>
    <property type="project" value="UniProtKB-KW"/>
</dbReference>
<keyword evidence="14" id="KW-0418">Kinase</keyword>
<evidence type="ECO:0000256" key="7">
    <source>
        <dbReference type="ARBA" id="ARBA00022553"/>
    </source>
</evidence>
<evidence type="ECO:0000256" key="6">
    <source>
        <dbReference type="ARBA" id="ARBA00022527"/>
    </source>
</evidence>
<evidence type="ECO:0000256" key="4">
    <source>
        <dbReference type="ARBA" id="ARBA00004906"/>
    </source>
</evidence>
<protein>
    <recommendedName>
        <fullName evidence="29">RING-type E3 ubiquitin transferase</fullName>
    </recommendedName>
</protein>
<feature type="coiled-coil region" evidence="23">
    <location>
        <begin position="819"/>
        <end position="909"/>
    </location>
</feature>
<feature type="compositionally biased region" description="Polar residues" evidence="24">
    <location>
        <begin position="267"/>
        <end position="280"/>
    </location>
</feature>
<dbReference type="PANTHER" id="PTHR45647">
    <property type="entry name" value="OS02G0152300 PROTEIN"/>
    <property type="match status" value="1"/>
</dbReference>
<evidence type="ECO:0000259" key="26">
    <source>
        <dbReference type="PROSITE" id="PS51698"/>
    </source>
</evidence>
<dbReference type="CDD" id="cd01989">
    <property type="entry name" value="USP_STK_Ubox_N"/>
    <property type="match status" value="1"/>
</dbReference>
<evidence type="ECO:0000256" key="3">
    <source>
        <dbReference type="ARBA" id="ARBA00004162"/>
    </source>
</evidence>
<feature type="domain" description="Protein kinase" evidence="25">
    <location>
        <begin position="465"/>
        <end position="730"/>
    </location>
</feature>
<evidence type="ECO:0000256" key="13">
    <source>
        <dbReference type="ARBA" id="ARBA00022741"/>
    </source>
</evidence>
<keyword evidence="19" id="KW-0675">Receptor</keyword>
<dbReference type="InterPro" id="IPR000719">
    <property type="entry name" value="Prot_kinase_dom"/>
</dbReference>
<dbReference type="Pfam" id="PF07714">
    <property type="entry name" value="PK_Tyr_Ser-Thr"/>
    <property type="match status" value="2"/>
</dbReference>
<comment type="catalytic activity">
    <reaction evidence="1">
        <text>S-ubiquitinyl-[E2 ubiquitin-conjugating enzyme]-L-cysteine + [acceptor protein]-L-lysine = [E2 ubiquitin-conjugating enzyme]-L-cysteine + N(6)-ubiquitinyl-[acceptor protein]-L-lysine.</text>
        <dbReference type="EC" id="2.3.2.27"/>
    </reaction>
</comment>
<evidence type="ECO:0000256" key="10">
    <source>
        <dbReference type="ARBA" id="ARBA00022692"/>
    </source>
</evidence>
<evidence type="ECO:0000256" key="23">
    <source>
        <dbReference type="SAM" id="Coils"/>
    </source>
</evidence>
<sequence length="1302" mass="147187">MSRTPERRALSPPPTSPPSHTVYVALSGSRKSKYVVTWALEKFASEGNVGFKLLHIHPRITSVPTPMGNTIPISEVREDVATAYRQEMLCQSELVLAPFKKMVEQRKVEVEVLVVESNNVAAAIAEEVTRNWIERLVLGSSSRSFFSRKVDMCSAISAVMPNFCTVYVVSKGKLSSVRPGYLDTNFTDDSSGKIDSSSSSSRPISESTDGTPSARESPSRALSLPVRRLQQSPTFGRQASARVETNSAGLDETKCMHLDGEEAKDVSSISKNSMDTTTLSAPPLKDNEERKYRMSSSSSNPENGNATHSRISQQASSMSDNISEPSFTSNQANLSFEVDKLKAELRHIQEMYAVAQTEIFDASRKLGVLNQRRLEEARKLEEIKLKEYEARELAEKEKQNFEKARRDVESMREKVEKEIAQRREAERKATRDAQEKEKLKDTLGTPQMQYQHFTWEEIVAATSSFSDEMKIGMGVCGAVYKCNLHHTTAAVKVLHSPESRLSKEFQQELDILSKIRHPHLVLLLGACPEQGVLVYEYMENGNLEERLFQVNNTPPLPWFERVRIAWEVAAALVFLHKSKPKPIIHRDLKPANILLDHNLVSKVGDVGLSTMVQVDHLSTNFTIYKQTTPVGTLSYMDPEYQRTGRISSKSDVYSFGIILLQLLTAKPPMALTHFVESAMDSNDGFLKILDWKAGNWPVEETRELTALALCCTELRGKDRPDLKDQILPALESMKRWMSLNAQEANDVSSINNSSTCTSFSTPSLRDYEMRKYSMSSSSSNYEYGNATHSRTSEQASSMWDNTSEQSCTSNQVNLISFEVDKLNAELRHIQEMYAVAQTEIFDASRKLGEINHRRLEEARKLEEIKLKEYEAQELAEKEKQKFEKARQDVEIMRKKVEREIAKRRAAERRATRDAQEKEKLEGTLVSPQLQYQHFTWEEIVAATSSFSDEMKIGMGVCGAVYKCSLHHTTAAVKVLHSPESRLSKEFQQELEILSKIRHPHLVLLIGACPEKGALVYEYMENGNLEDRLFQVNNTPPLPWFERVRIAWEVASALVFLHKSKPQPIIHRDLKPANILLDHNFVSKVGDVGLSTMVQVDNLSTKFTIYKQTTPVGTLSYMDPEYQRTGMISTKSDVYSFGIILLQLLTAKPAMALTHLVEAAMDSNDGFLKILDRKAGNWPIVETRELTALALCCTELRGKDRPDLKSQIIPTLESMKRVAEKARNPIFGLPTQPPKHFICPLLKDVMNEPCVAADGYTYDRHAIEKWLEKHDTSPMTDSPLNDKNLLPNYALYTAIMEWRSRQK</sequence>
<dbReference type="FunFam" id="1.10.510.10:FF:000358">
    <property type="entry name" value="Putative leucine-rich repeat receptor-like serine/threonine-protein kinase"/>
    <property type="match status" value="1"/>
</dbReference>
<dbReference type="PROSITE" id="PS50011">
    <property type="entry name" value="PROTEIN_KINASE_DOM"/>
    <property type="match status" value="2"/>
</dbReference>
<evidence type="ECO:0000256" key="14">
    <source>
        <dbReference type="ARBA" id="ARBA00022777"/>
    </source>
</evidence>
<dbReference type="InterPro" id="IPR003613">
    <property type="entry name" value="Ubox_domain"/>
</dbReference>
<dbReference type="Gene3D" id="3.30.200.20">
    <property type="entry name" value="Phosphorylase Kinase, domain 1"/>
    <property type="match status" value="2"/>
</dbReference>
<dbReference type="PROSITE" id="PS51698">
    <property type="entry name" value="U_BOX"/>
    <property type="match status" value="1"/>
</dbReference>
<evidence type="ECO:0000259" key="25">
    <source>
        <dbReference type="PROSITE" id="PS50011"/>
    </source>
</evidence>
<feature type="region of interest" description="Disordered" evidence="24">
    <location>
        <begin position="185"/>
        <end position="328"/>
    </location>
</feature>
<evidence type="ECO:0000256" key="16">
    <source>
        <dbReference type="ARBA" id="ARBA00022840"/>
    </source>
</evidence>
<keyword evidence="16" id="KW-0067">ATP-binding</keyword>
<dbReference type="SUPFAM" id="SSF57850">
    <property type="entry name" value="RING/U-box"/>
    <property type="match status" value="1"/>
</dbReference>
<feature type="region of interest" description="Disordered" evidence="24">
    <location>
        <begin position="1"/>
        <end position="21"/>
    </location>
</feature>
<dbReference type="InterPro" id="IPR013083">
    <property type="entry name" value="Znf_RING/FYVE/PHD"/>
</dbReference>
<keyword evidence="12" id="KW-0677">Repeat</keyword>
<keyword evidence="23" id="KW-0175">Coiled coil</keyword>
<dbReference type="GO" id="GO:0005524">
    <property type="term" value="F:ATP binding"/>
    <property type="evidence" value="ECO:0007669"/>
    <property type="project" value="UniProtKB-KW"/>
</dbReference>
<feature type="compositionally biased region" description="Low complexity" evidence="24">
    <location>
        <begin position="193"/>
        <end position="209"/>
    </location>
</feature>
<evidence type="ECO:0000313" key="28">
    <source>
        <dbReference type="Proteomes" id="UP001642260"/>
    </source>
</evidence>
<keyword evidence="20" id="KW-0325">Glycoprotein</keyword>
<keyword evidence="5" id="KW-1003">Cell membrane</keyword>
<dbReference type="InterPro" id="IPR051348">
    <property type="entry name" value="U-box_ubiquitin_ligases"/>
</dbReference>
<keyword evidence="17" id="KW-1133">Transmembrane helix</keyword>
<feature type="compositionally biased region" description="Polar residues" evidence="24">
    <location>
        <begin position="294"/>
        <end position="328"/>
    </location>
</feature>
<accession>A0ABC8IW93</accession>
<comment type="catalytic activity">
    <reaction evidence="21">
        <text>L-threonyl-[protein] + ATP = O-phospho-L-threonyl-[protein] + ADP + H(+)</text>
        <dbReference type="Rhea" id="RHEA:46608"/>
        <dbReference type="Rhea" id="RHEA-COMP:11060"/>
        <dbReference type="Rhea" id="RHEA-COMP:11605"/>
        <dbReference type="ChEBI" id="CHEBI:15378"/>
        <dbReference type="ChEBI" id="CHEBI:30013"/>
        <dbReference type="ChEBI" id="CHEBI:30616"/>
        <dbReference type="ChEBI" id="CHEBI:61977"/>
        <dbReference type="ChEBI" id="CHEBI:456216"/>
        <dbReference type="EC" id="2.7.11.1"/>
    </reaction>
</comment>
<dbReference type="Pfam" id="PF00582">
    <property type="entry name" value="Usp"/>
    <property type="match status" value="1"/>
</dbReference>
<dbReference type="SMART" id="SM00504">
    <property type="entry name" value="Ubox"/>
    <property type="match status" value="1"/>
</dbReference>
<dbReference type="SMART" id="SM00220">
    <property type="entry name" value="S_TKc"/>
    <property type="match status" value="2"/>
</dbReference>
<evidence type="ECO:0000256" key="24">
    <source>
        <dbReference type="SAM" id="MobiDB-lite"/>
    </source>
</evidence>
<dbReference type="Gene3D" id="3.30.40.10">
    <property type="entry name" value="Zinc/RING finger domain, C3HC4 (zinc finger)"/>
    <property type="match status" value="1"/>
</dbReference>
<evidence type="ECO:0000256" key="20">
    <source>
        <dbReference type="ARBA" id="ARBA00023180"/>
    </source>
</evidence>
<keyword evidence="8" id="KW-0433">Leucine-rich repeat</keyword>
<dbReference type="SUPFAM" id="SSF52402">
    <property type="entry name" value="Adenine nucleotide alpha hydrolases-like"/>
    <property type="match status" value="1"/>
</dbReference>
<feature type="region of interest" description="Disordered" evidence="24">
    <location>
        <begin position="419"/>
        <end position="439"/>
    </location>
</feature>
<evidence type="ECO:0000256" key="8">
    <source>
        <dbReference type="ARBA" id="ARBA00022614"/>
    </source>
</evidence>
<dbReference type="InterPro" id="IPR014729">
    <property type="entry name" value="Rossmann-like_a/b/a_fold"/>
</dbReference>
<feature type="compositionally biased region" description="Polar residues" evidence="24">
    <location>
        <begin position="229"/>
        <end position="248"/>
    </location>
</feature>
<dbReference type="Proteomes" id="UP001642260">
    <property type="component" value="Unassembled WGS sequence"/>
</dbReference>
<feature type="domain" description="U-box" evidence="26">
    <location>
        <begin position="1231"/>
        <end position="1302"/>
    </location>
</feature>
<dbReference type="GO" id="GO:0061630">
    <property type="term" value="F:ubiquitin protein ligase activity"/>
    <property type="evidence" value="ECO:0007669"/>
    <property type="project" value="UniProtKB-EC"/>
</dbReference>
<evidence type="ECO:0000256" key="12">
    <source>
        <dbReference type="ARBA" id="ARBA00022737"/>
    </source>
</evidence>
<feature type="domain" description="Protein kinase" evidence="25">
    <location>
        <begin position="946"/>
        <end position="1211"/>
    </location>
</feature>
<evidence type="ECO:0000256" key="11">
    <source>
        <dbReference type="ARBA" id="ARBA00022729"/>
    </source>
</evidence>
<comment type="function">
    <text evidence="2">Functions as an E3 ubiquitin ligase.</text>
</comment>
<keyword evidence="7" id="KW-0597">Phosphoprotein</keyword>
<dbReference type="InterPro" id="IPR008271">
    <property type="entry name" value="Ser/Thr_kinase_AS"/>
</dbReference>
<proteinExistence type="predicted"/>
<keyword evidence="15" id="KW-0833">Ubl conjugation pathway</keyword>
<keyword evidence="11" id="KW-0732">Signal</keyword>
<name>A0ABC8IW93_ERUVS</name>
<evidence type="ECO:0000256" key="22">
    <source>
        <dbReference type="ARBA" id="ARBA00048679"/>
    </source>
</evidence>
<organism evidence="27 28">
    <name type="scientific">Eruca vesicaria subsp. sativa</name>
    <name type="common">Garden rocket</name>
    <name type="synonym">Eruca sativa</name>
    <dbReference type="NCBI Taxonomy" id="29727"/>
    <lineage>
        <taxon>Eukaryota</taxon>
        <taxon>Viridiplantae</taxon>
        <taxon>Streptophyta</taxon>
        <taxon>Embryophyta</taxon>
        <taxon>Tracheophyta</taxon>
        <taxon>Spermatophyta</taxon>
        <taxon>Magnoliopsida</taxon>
        <taxon>eudicotyledons</taxon>
        <taxon>Gunneridae</taxon>
        <taxon>Pentapetalae</taxon>
        <taxon>rosids</taxon>
        <taxon>malvids</taxon>
        <taxon>Brassicales</taxon>
        <taxon>Brassicaceae</taxon>
        <taxon>Brassiceae</taxon>
        <taxon>Eruca</taxon>
    </lineage>
</organism>
<keyword evidence="6" id="KW-0723">Serine/threonine-protein kinase</keyword>
<evidence type="ECO:0000256" key="2">
    <source>
        <dbReference type="ARBA" id="ARBA00003861"/>
    </source>
</evidence>
<keyword evidence="18" id="KW-0472">Membrane</keyword>
<evidence type="ECO:0000256" key="5">
    <source>
        <dbReference type="ARBA" id="ARBA00022475"/>
    </source>
</evidence>
<evidence type="ECO:0000256" key="15">
    <source>
        <dbReference type="ARBA" id="ARBA00022786"/>
    </source>
</evidence>
<gene>
    <name evidence="27" type="ORF">ERUC_LOCUS3583</name>
</gene>
<evidence type="ECO:0000313" key="27">
    <source>
        <dbReference type="EMBL" id="CAH8304233.1"/>
    </source>
</evidence>